<name>A0A0F9C1L9_9ZZZZ</name>
<feature type="domain" description="TIR" evidence="1">
    <location>
        <begin position="5"/>
        <end position="113"/>
    </location>
</feature>
<accession>A0A0F9C1L9</accession>
<reference evidence="2" key="1">
    <citation type="journal article" date="2015" name="Nature">
        <title>Complex archaea that bridge the gap between prokaryotes and eukaryotes.</title>
        <authorList>
            <person name="Spang A."/>
            <person name="Saw J.H."/>
            <person name="Jorgensen S.L."/>
            <person name="Zaremba-Niedzwiedzka K."/>
            <person name="Martijn J."/>
            <person name="Lind A.E."/>
            <person name="van Eijk R."/>
            <person name="Schleper C."/>
            <person name="Guy L."/>
            <person name="Ettema T.J."/>
        </authorList>
    </citation>
    <scope>NUCLEOTIDE SEQUENCE</scope>
</reference>
<proteinExistence type="predicted"/>
<comment type="caution">
    <text evidence="2">The sequence shown here is derived from an EMBL/GenBank/DDBJ whole genome shotgun (WGS) entry which is preliminary data.</text>
</comment>
<feature type="non-terminal residue" evidence="2">
    <location>
        <position position="183"/>
    </location>
</feature>
<dbReference type="Pfam" id="PF13676">
    <property type="entry name" value="TIR_2"/>
    <property type="match status" value="1"/>
</dbReference>
<gene>
    <name evidence="2" type="ORF">LCGC14_2721800</name>
</gene>
<evidence type="ECO:0000259" key="1">
    <source>
        <dbReference type="Pfam" id="PF13676"/>
    </source>
</evidence>
<sequence length="183" mass="21403">MTLIIFVSYAIKDSRIFKISKLAKLLLNYPEIEDVLYCEEYARDDFIKYMNEYLDRCDVLLLFCSPNSLNSEFVAMEWRAAISLKKSIIPVYLDPKYIPPLLSPKLGVEFDENDPNLTIDNIILTIKKNTSIDTSITHLEEKIPFRGKMVRYSDYELLKELQKEINNLVEIFEVNKDSFLISL</sequence>
<dbReference type="GO" id="GO:0007165">
    <property type="term" value="P:signal transduction"/>
    <property type="evidence" value="ECO:0007669"/>
    <property type="project" value="InterPro"/>
</dbReference>
<dbReference type="Gene3D" id="3.40.50.10140">
    <property type="entry name" value="Toll/interleukin-1 receptor homology (TIR) domain"/>
    <property type="match status" value="1"/>
</dbReference>
<dbReference type="InterPro" id="IPR000157">
    <property type="entry name" value="TIR_dom"/>
</dbReference>
<dbReference type="EMBL" id="LAZR01049047">
    <property type="protein sequence ID" value="KKK90556.1"/>
    <property type="molecule type" value="Genomic_DNA"/>
</dbReference>
<protein>
    <recommendedName>
        <fullName evidence="1">TIR domain-containing protein</fullName>
    </recommendedName>
</protein>
<evidence type="ECO:0000313" key="2">
    <source>
        <dbReference type="EMBL" id="KKK90556.1"/>
    </source>
</evidence>
<dbReference type="AlphaFoldDB" id="A0A0F9C1L9"/>
<dbReference type="SUPFAM" id="SSF52200">
    <property type="entry name" value="Toll/Interleukin receptor TIR domain"/>
    <property type="match status" value="1"/>
</dbReference>
<organism evidence="2">
    <name type="scientific">marine sediment metagenome</name>
    <dbReference type="NCBI Taxonomy" id="412755"/>
    <lineage>
        <taxon>unclassified sequences</taxon>
        <taxon>metagenomes</taxon>
        <taxon>ecological metagenomes</taxon>
    </lineage>
</organism>
<dbReference type="InterPro" id="IPR035897">
    <property type="entry name" value="Toll_tir_struct_dom_sf"/>
</dbReference>